<keyword evidence="2" id="KW-1185">Reference proteome</keyword>
<protein>
    <recommendedName>
        <fullName evidence="3">Polymerase nucleotidyl transferase domain-containing protein</fullName>
    </recommendedName>
</protein>
<evidence type="ECO:0008006" key="3">
    <source>
        <dbReference type="Google" id="ProtNLM"/>
    </source>
</evidence>
<dbReference type="RefSeq" id="WP_259095755.1">
    <property type="nucleotide sequence ID" value="NZ_BAAAZC010000013.1"/>
</dbReference>
<evidence type="ECO:0000313" key="1">
    <source>
        <dbReference type="EMBL" id="GAA3970385.1"/>
    </source>
</evidence>
<dbReference type="Pfam" id="PF22014">
    <property type="entry name" value="DUF6932"/>
    <property type="match status" value="1"/>
</dbReference>
<sequence>MLTFNPKGLLTPATIIKSSLNEFETEFAISLNEDKRTYLFEQYKLYCNELKTLCNNLPIIQWIDGSYVTKGKNPSDIDLVFFLDYETAKAKQNELKQFIYPQSLAIYGIDAYIIVIYPDDSKYAYGSKADKAYWTQHFGNTKPNRQHKKIPKGFLEIII</sequence>
<dbReference type="EMBL" id="BAAAZC010000013">
    <property type="protein sequence ID" value="GAA3970385.1"/>
    <property type="molecule type" value="Genomic_DNA"/>
</dbReference>
<gene>
    <name evidence="1" type="ORF">GCM10022210_19330</name>
</gene>
<comment type="caution">
    <text evidence="1">The sequence shown here is derived from an EMBL/GenBank/DDBJ whole genome shotgun (WGS) entry which is preliminary data.</text>
</comment>
<dbReference type="Proteomes" id="UP001500742">
    <property type="component" value="Unassembled WGS sequence"/>
</dbReference>
<reference evidence="2" key="1">
    <citation type="journal article" date="2019" name="Int. J. Syst. Evol. Microbiol.">
        <title>The Global Catalogue of Microorganisms (GCM) 10K type strain sequencing project: providing services to taxonomists for standard genome sequencing and annotation.</title>
        <authorList>
            <consortium name="The Broad Institute Genomics Platform"/>
            <consortium name="The Broad Institute Genome Sequencing Center for Infectious Disease"/>
            <person name="Wu L."/>
            <person name="Ma J."/>
        </authorList>
    </citation>
    <scope>NUCLEOTIDE SEQUENCE [LARGE SCALE GENOMIC DNA]</scope>
    <source>
        <strain evidence="2">JCM 16601</strain>
    </source>
</reference>
<organism evidence="1 2">
    <name type="scientific">Mucilaginibacter dorajii</name>
    <dbReference type="NCBI Taxonomy" id="692994"/>
    <lineage>
        <taxon>Bacteria</taxon>
        <taxon>Pseudomonadati</taxon>
        <taxon>Bacteroidota</taxon>
        <taxon>Sphingobacteriia</taxon>
        <taxon>Sphingobacteriales</taxon>
        <taxon>Sphingobacteriaceae</taxon>
        <taxon>Mucilaginibacter</taxon>
    </lineage>
</organism>
<accession>A0ABP7PSK6</accession>
<dbReference type="InterPro" id="IPR053860">
    <property type="entry name" value="DUF6932"/>
</dbReference>
<name>A0ABP7PSK6_9SPHI</name>
<proteinExistence type="predicted"/>
<evidence type="ECO:0000313" key="2">
    <source>
        <dbReference type="Proteomes" id="UP001500742"/>
    </source>
</evidence>